<keyword evidence="2" id="KW-1185">Reference proteome</keyword>
<dbReference type="EMBL" id="CM056741">
    <property type="protein sequence ID" value="KAJ8681881.1"/>
    <property type="molecule type" value="Genomic_DNA"/>
</dbReference>
<accession>A0ACC2PGD8</accession>
<dbReference type="Proteomes" id="UP001239111">
    <property type="component" value="Chromosome 1"/>
</dbReference>
<protein>
    <submittedName>
        <fullName evidence="1">Uncharacterized protein</fullName>
    </submittedName>
</protein>
<evidence type="ECO:0000313" key="1">
    <source>
        <dbReference type="EMBL" id="KAJ8681881.1"/>
    </source>
</evidence>
<comment type="caution">
    <text evidence="1">The sequence shown here is derived from an EMBL/GenBank/DDBJ whole genome shotgun (WGS) entry which is preliminary data.</text>
</comment>
<name>A0ACC2PGD8_9HYME</name>
<sequence length="426" mass="48784">MGLACAIMNKPPSRQRPLRESIVRFANNFYKKIPADQTKKNLIFSPFTIHMAVSMLACGAGGYTAQQMIRSLQLPDISDLTLQGFEKIVADFRNAQNVTLTMANGVFVAARTKCRMGFKRISSTVFRSEFSALDIKNPKEAAGGVNNWVERNTNGKIKEVISNGDIDGGTRMILVNAIYFKGNWAQKFDERDTIDMTFHIDEKNEKQVPAMHRRGSYVYGYLEDLKAEYIVLPYENNNLKMVILVPQDINGLGHIEANLKNLNIDELTNENLEPDMIRLFLPKFRIESEINLEETLTRLGITDMFDDIANFAKISEEPLYVRKAIHKAFIEVNEEGNEAAAVTAMEVVSRMMLPELKVDRPFYFEIVYNTIPIFAGHVMNPMVHEAIKQPREERKTDKRARETSTVEIQKMRRTRTVPYELESRRK</sequence>
<proteinExistence type="predicted"/>
<organism evidence="1 2">
    <name type="scientific">Eretmocerus hayati</name>
    <dbReference type="NCBI Taxonomy" id="131215"/>
    <lineage>
        <taxon>Eukaryota</taxon>
        <taxon>Metazoa</taxon>
        <taxon>Ecdysozoa</taxon>
        <taxon>Arthropoda</taxon>
        <taxon>Hexapoda</taxon>
        <taxon>Insecta</taxon>
        <taxon>Pterygota</taxon>
        <taxon>Neoptera</taxon>
        <taxon>Endopterygota</taxon>
        <taxon>Hymenoptera</taxon>
        <taxon>Apocrita</taxon>
        <taxon>Proctotrupomorpha</taxon>
        <taxon>Chalcidoidea</taxon>
        <taxon>Aphelinidae</taxon>
        <taxon>Aphelininae</taxon>
        <taxon>Eretmocerus</taxon>
    </lineage>
</organism>
<reference evidence="1" key="1">
    <citation type="submission" date="2023-04" db="EMBL/GenBank/DDBJ databases">
        <title>A chromosome-level genome assembly of the parasitoid wasp Eretmocerus hayati.</title>
        <authorList>
            <person name="Zhong Y."/>
            <person name="Liu S."/>
            <person name="Liu Y."/>
        </authorList>
    </citation>
    <scope>NUCLEOTIDE SEQUENCE</scope>
    <source>
        <strain evidence="1">ZJU_SS_LIU_2023</strain>
    </source>
</reference>
<gene>
    <name evidence="1" type="ORF">QAD02_017673</name>
</gene>
<evidence type="ECO:0000313" key="2">
    <source>
        <dbReference type="Proteomes" id="UP001239111"/>
    </source>
</evidence>